<evidence type="ECO:0000256" key="9">
    <source>
        <dbReference type="SAM" id="MobiDB-lite"/>
    </source>
</evidence>
<dbReference type="OrthoDB" id="654211at2759"/>
<dbReference type="PANTHER" id="PTHR47660:SF2">
    <property type="entry name" value="TRANSCRIPTION FACTOR WITH C2H2 AND ZN(2)-CYS(6) DNA BINDING DOMAIN (EUROFUNG)"/>
    <property type="match status" value="1"/>
</dbReference>
<evidence type="ECO:0000256" key="1">
    <source>
        <dbReference type="ARBA" id="ARBA00022723"/>
    </source>
</evidence>
<evidence type="ECO:0000256" key="7">
    <source>
        <dbReference type="ARBA" id="ARBA00023242"/>
    </source>
</evidence>
<keyword evidence="5" id="KW-0805">Transcription regulation</keyword>
<keyword evidence="3 8" id="KW-0863">Zinc-finger</keyword>
<dbReference type="Proteomes" id="UP000749293">
    <property type="component" value="Unassembled WGS sequence"/>
</dbReference>
<keyword evidence="6" id="KW-0804">Transcription</keyword>
<dbReference type="GO" id="GO:0003677">
    <property type="term" value="F:DNA binding"/>
    <property type="evidence" value="ECO:0007669"/>
    <property type="project" value="InterPro"/>
</dbReference>
<feature type="compositionally biased region" description="Low complexity" evidence="9">
    <location>
        <begin position="152"/>
        <end position="173"/>
    </location>
</feature>
<evidence type="ECO:0000256" key="8">
    <source>
        <dbReference type="PROSITE-ProRule" id="PRU00042"/>
    </source>
</evidence>
<dbReference type="CDD" id="cd00067">
    <property type="entry name" value="GAL4"/>
    <property type="match status" value="1"/>
</dbReference>
<accession>A0A9P5CZV2</accession>
<evidence type="ECO:0000256" key="6">
    <source>
        <dbReference type="ARBA" id="ARBA00023163"/>
    </source>
</evidence>
<dbReference type="FunFam" id="3.30.160.60:FF:000100">
    <property type="entry name" value="Zinc finger 45-like"/>
    <property type="match status" value="1"/>
</dbReference>
<keyword evidence="2" id="KW-0677">Repeat</keyword>
<evidence type="ECO:0000259" key="10">
    <source>
        <dbReference type="PROSITE" id="PS50048"/>
    </source>
</evidence>
<dbReference type="PROSITE" id="PS50157">
    <property type="entry name" value="ZINC_FINGER_C2H2_2"/>
    <property type="match status" value="2"/>
</dbReference>
<comment type="caution">
    <text evidence="12">The sequence shown here is derived from an EMBL/GenBank/DDBJ whole genome shotgun (WGS) entry which is preliminary data.</text>
</comment>
<dbReference type="PROSITE" id="PS50048">
    <property type="entry name" value="ZN2_CY6_FUNGAL_2"/>
    <property type="match status" value="1"/>
</dbReference>
<dbReference type="InterPro" id="IPR007219">
    <property type="entry name" value="XnlR_reg_dom"/>
</dbReference>
<feature type="domain" description="C2H2-type" evidence="11">
    <location>
        <begin position="19"/>
        <end position="40"/>
    </location>
</feature>
<dbReference type="EMBL" id="JAANYQ010000010">
    <property type="protein sequence ID" value="KAF4122013.1"/>
    <property type="molecule type" value="Genomic_DNA"/>
</dbReference>
<dbReference type="Gene3D" id="3.30.160.60">
    <property type="entry name" value="Classic Zinc Finger"/>
    <property type="match status" value="1"/>
</dbReference>
<dbReference type="CDD" id="cd12148">
    <property type="entry name" value="fungal_TF_MHR"/>
    <property type="match status" value="1"/>
</dbReference>
<dbReference type="GO" id="GO:0008270">
    <property type="term" value="F:zinc ion binding"/>
    <property type="evidence" value="ECO:0007669"/>
    <property type="project" value="UniProtKB-KW"/>
</dbReference>
<dbReference type="SMART" id="SM00066">
    <property type="entry name" value="GAL4"/>
    <property type="match status" value="1"/>
</dbReference>
<dbReference type="GO" id="GO:0000981">
    <property type="term" value="F:DNA-binding transcription factor activity, RNA polymerase II-specific"/>
    <property type="evidence" value="ECO:0007669"/>
    <property type="project" value="InterPro"/>
</dbReference>
<evidence type="ECO:0000256" key="5">
    <source>
        <dbReference type="ARBA" id="ARBA00023015"/>
    </source>
</evidence>
<dbReference type="InterPro" id="IPR013087">
    <property type="entry name" value="Znf_C2H2_type"/>
</dbReference>
<dbReference type="Pfam" id="PF00172">
    <property type="entry name" value="Zn_clus"/>
    <property type="match status" value="1"/>
</dbReference>
<dbReference type="GO" id="GO:0006351">
    <property type="term" value="P:DNA-templated transcription"/>
    <property type="evidence" value="ECO:0007669"/>
    <property type="project" value="InterPro"/>
</dbReference>
<dbReference type="InterPro" id="IPR036236">
    <property type="entry name" value="Znf_C2H2_sf"/>
</dbReference>
<dbReference type="InterPro" id="IPR036864">
    <property type="entry name" value="Zn2-C6_fun-type_DNA-bd_sf"/>
</dbReference>
<feature type="domain" description="Zn(2)-C6 fungal-type" evidence="10">
    <location>
        <begin position="80"/>
        <end position="109"/>
    </location>
</feature>
<dbReference type="RefSeq" id="XP_035320665.1">
    <property type="nucleotide sequence ID" value="XM_035469571.1"/>
</dbReference>
<keyword evidence="7" id="KW-0539">Nucleus</keyword>
<feature type="compositionally biased region" description="Polar residues" evidence="9">
    <location>
        <begin position="142"/>
        <end position="151"/>
    </location>
</feature>
<dbReference type="AlphaFoldDB" id="A0A9P5CZV2"/>
<gene>
    <name evidence="12" type="ORF">GMORB2_7606</name>
</gene>
<dbReference type="SMART" id="SM00355">
    <property type="entry name" value="ZnF_C2H2"/>
    <property type="match status" value="2"/>
</dbReference>
<evidence type="ECO:0000256" key="2">
    <source>
        <dbReference type="ARBA" id="ARBA00022737"/>
    </source>
</evidence>
<dbReference type="PROSITE" id="PS00028">
    <property type="entry name" value="ZINC_FINGER_C2H2_1"/>
    <property type="match status" value="1"/>
</dbReference>
<dbReference type="PANTHER" id="PTHR47660">
    <property type="entry name" value="TRANSCRIPTION FACTOR WITH C2H2 AND ZN(2)-CYS(6) DNA BINDING DOMAIN (EUROFUNG)-RELATED-RELATED"/>
    <property type="match status" value="1"/>
</dbReference>
<feature type="domain" description="C2H2-type" evidence="11">
    <location>
        <begin position="45"/>
        <end position="72"/>
    </location>
</feature>
<keyword evidence="4" id="KW-0862">Zinc</keyword>
<sequence length="770" mass="83693">MVNASHAPAGVSKSQTTRHTCHCGKGFLRKEHLRRHQATHQVPSFTCPVCGRSFTRNDVLRRHLGVHNSLNAPLARGWSACDLCHESKTKCDGGQQCSLCTKRGIVCTYSRDSRAPDAEDAVISVGSRKRSSIQPPAAVNRRPTTTAVRTVSSPQSSSSESFSVSPPHSYAAHAPPPSLEARGSVPAEVAVTAVSTAGSAPQSPRLSLRVGLGCLAGLIAAHVSGKSEAEINLPVGYAAWLDTCLDSYFLHFHERWPVIHGPALRDDLESCPLTVAAVAMIGAWLLSGDKTADIILGIHGRLASYALKELIVADIDESSGPKPWPHMAYEVALLNAIFAFESGRRSLLPRARRLLNLTISSMREKGAFNQRQIERHAEVHYPGTFRPWLEHQYTKWKWLAASALKIDVYLALVSSQPPILHAEELQLSMPPTFSLWNAWGLDKYFRRVGIEPTDRSSFSMASMAQSPQVMIPSGTMVEDVIIGLCGSCHDIWKLAQVQWSGGFVPQCDSGRAWLSEPLQSWKDRLEGIASLWADPVGNAPEIRRLLAAYMGRETEAQPGWEQAVMNRITLFVLNGRMLYHLLLLHLNINVRFMTILVFGSWSLAGAGGASACSPVTPVDADIVQLCRWAVTEDARKAILHCLAILKAYECALYTVNGPPGNIDPIAHVALSTAAAVLKGWFLTDAVPCTCGVVSRSPIDNMDIDVSAISESCGWVANGGCVAVDGIPVCACASDAWMSRFATTLRRQARGWQLAEFLAARLQTTPLDAAR</sequence>
<dbReference type="SUPFAM" id="SSF57701">
    <property type="entry name" value="Zn2/Cys6 DNA-binding domain"/>
    <property type="match status" value="1"/>
</dbReference>
<keyword evidence="13" id="KW-1185">Reference proteome</keyword>
<proteinExistence type="predicted"/>
<dbReference type="SUPFAM" id="SSF57667">
    <property type="entry name" value="beta-beta-alpha zinc fingers"/>
    <property type="match status" value="1"/>
</dbReference>
<reference evidence="12" key="1">
    <citation type="submission" date="2020-03" db="EMBL/GenBank/DDBJ databases">
        <title>Site-based positive gene gene selection in Geosmithia morbida across the United States reveals a broad range of putative effectors and factors for local host and environmental adapation.</title>
        <authorList>
            <person name="Onufrak A."/>
            <person name="Murdoch R.W."/>
            <person name="Gazis R."/>
            <person name="Huff M."/>
            <person name="Staton M."/>
            <person name="Klingeman W."/>
            <person name="Hadziabdic D."/>
        </authorList>
    </citation>
    <scope>NUCLEOTIDE SEQUENCE</scope>
    <source>
        <strain evidence="12">1262</strain>
    </source>
</reference>
<evidence type="ECO:0000256" key="3">
    <source>
        <dbReference type="ARBA" id="ARBA00022771"/>
    </source>
</evidence>
<dbReference type="Gene3D" id="4.10.240.10">
    <property type="entry name" value="Zn(2)-C6 fungal-type DNA-binding domain"/>
    <property type="match status" value="1"/>
</dbReference>
<evidence type="ECO:0000259" key="11">
    <source>
        <dbReference type="PROSITE" id="PS50157"/>
    </source>
</evidence>
<keyword evidence="1" id="KW-0479">Metal-binding</keyword>
<feature type="region of interest" description="Disordered" evidence="9">
    <location>
        <begin position="120"/>
        <end position="183"/>
    </location>
</feature>
<dbReference type="PROSITE" id="PS00463">
    <property type="entry name" value="ZN2_CY6_FUNGAL_1"/>
    <property type="match status" value="1"/>
</dbReference>
<name>A0A9P5CZV2_9HYPO</name>
<dbReference type="InterPro" id="IPR001138">
    <property type="entry name" value="Zn2Cys6_DnaBD"/>
</dbReference>
<evidence type="ECO:0000313" key="13">
    <source>
        <dbReference type="Proteomes" id="UP000749293"/>
    </source>
</evidence>
<evidence type="ECO:0000256" key="4">
    <source>
        <dbReference type="ARBA" id="ARBA00022833"/>
    </source>
</evidence>
<dbReference type="GeneID" id="55973829"/>
<protein>
    <submittedName>
        <fullName evidence="12">Fungal Zn(2)-Cys(6) binuclear cluster domain</fullName>
    </submittedName>
</protein>
<evidence type="ECO:0000313" key="12">
    <source>
        <dbReference type="EMBL" id="KAF4122013.1"/>
    </source>
</evidence>
<dbReference type="Pfam" id="PF04082">
    <property type="entry name" value="Fungal_trans"/>
    <property type="match status" value="1"/>
</dbReference>
<organism evidence="12 13">
    <name type="scientific">Geosmithia morbida</name>
    <dbReference type="NCBI Taxonomy" id="1094350"/>
    <lineage>
        <taxon>Eukaryota</taxon>
        <taxon>Fungi</taxon>
        <taxon>Dikarya</taxon>
        <taxon>Ascomycota</taxon>
        <taxon>Pezizomycotina</taxon>
        <taxon>Sordariomycetes</taxon>
        <taxon>Hypocreomycetidae</taxon>
        <taxon>Hypocreales</taxon>
        <taxon>Bionectriaceae</taxon>
        <taxon>Geosmithia</taxon>
    </lineage>
</organism>